<dbReference type="AlphaFoldDB" id="A0A401GZZ5"/>
<keyword evidence="5" id="KW-0653">Protein transport</keyword>
<evidence type="ECO:0000256" key="2">
    <source>
        <dbReference type="ARBA" id="ARBA00005831"/>
    </source>
</evidence>
<comment type="similarity">
    <text evidence="2">Belongs to the COG7 family.</text>
</comment>
<feature type="region of interest" description="Disordered" evidence="9">
    <location>
        <begin position="377"/>
        <end position="410"/>
    </location>
</feature>
<dbReference type="Pfam" id="PF10191">
    <property type="entry name" value="COG7"/>
    <property type="match status" value="2"/>
</dbReference>
<dbReference type="GO" id="GO:0000139">
    <property type="term" value="C:Golgi membrane"/>
    <property type="evidence" value="ECO:0007669"/>
    <property type="project" value="UniProtKB-SubCell"/>
</dbReference>
<reference evidence="10 11" key="1">
    <citation type="journal article" date="2018" name="Sci. Rep.">
        <title>Genome sequence of the cauliflower mushroom Sparassis crispa (Hanabiratake) and its association with beneficial usage.</title>
        <authorList>
            <person name="Kiyama R."/>
            <person name="Furutani Y."/>
            <person name="Kawaguchi K."/>
            <person name="Nakanishi T."/>
        </authorList>
    </citation>
    <scope>NUCLEOTIDE SEQUENCE [LARGE SCALE GENOMIC DNA]</scope>
</reference>
<organism evidence="10 11">
    <name type="scientific">Sparassis crispa</name>
    <dbReference type="NCBI Taxonomy" id="139825"/>
    <lineage>
        <taxon>Eukaryota</taxon>
        <taxon>Fungi</taxon>
        <taxon>Dikarya</taxon>
        <taxon>Basidiomycota</taxon>
        <taxon>Agaricomycotina</taxon>
        <taxon>Agaricomycetes</taxon>
        <taxon>Polyporales</taxon>
        <taxon>Sparassidaceae</taxon>
        <taxon>Sparassis</taxon>
    </lineage>
</organism>
<sequence>MPSYDAAKQSEVLSPSDLLGSLENYTDVVSWINDIIDTGDAADETQPMKLTDLDQRVSRLVGTLEIASEDTSAQVERIIEEISRGASRLIHDLHFMREGALSLQGLLHEVDSKSKASSDAETSAALDRLHFLDTVRKNMEAARAVLREAESWGSLESDVTSLLSEKNYEKAAERLSEASKSMVVFANTPEYESRRTLMVSLQNQLEAALSSALVAAVTSQDVAVCRNYFAIFRNIQREAEFRNYYYGSRRGPLVETWQGARLRDCDGTAPADNNALAFSAFLTSFYTSFLSILQTERTSIPAIFPDPQPTLSALITSTLSALQPSFSERLSALATYYGPATLTQLIAAFRATEEFGVTAEKIFEKIGYSAILANSDNSSQPRTRLRRRSSVRMSMSMSQRPGSHRGSISGVVPTEAVPAVTIPVLEWDQELFAPFADFQADYGLLERRFLDDVLANAMRTAPRASSDRARILRERSVDVFGAAEDALGRYAAFTHGYGAEGLLQAVDHLVSAFADASRAEIAGRRGAFGTSGSLTPSLSGEDFSDMDYAAEDWAEIQALLHLLEAVRALQDRTLAFETKLRSSLIQVSGTLRAARTEPGTLQISGTTRGAMQLLAQSSLNSASLHVLLDSVDPESASQPQFRSDALLAPAPPSPDPRRSSYALPLPSPPASAPPLLNGARTAIAELAKACQVALQDTILSPLHKHLASYASSPLWSSASDTRPKRATTGSAVSEVQVPTFSRSSSETIQRVAEGLLNLPRLFEVYADDDALAFSLSTLPHIGPVFLRALAEPVPQEPSGSPSMQHTRRSPSLALQKNPLVAAPAQASLRFLPEAVTAVWLASLGRTLLAHLTGDVLPSIRMLTPAGAAQLAADLGYLGNIAEALNVEWLPLSRWRMFVEMEDADGRKKTKDSGKSQVGDKVRDGEKVAEETDDEDDEGESEDQVLATVAKLRGWPM</sequence>
<dbReference type="RefSeq" id="XP_027618635.1">
    <property type="nucleotide sequence ID" value="XM_027762834.1"/>
</dbReference>
<dbReference type="Proteomes" id="UP000287166">
    <property type="component" value="Unassembled WGS sequence"/>
</dbReference>
<comment type="caution">
    <text evidence="10">The sequence shown here is derived from an EMBL/GenBank/DDBJ whole genome shotgun (WGS) entry which is preliminary data.</text>
</comment>
<dbReference type="EMBL" id="BFAD01000011">
    <property type="protein sequence ID" value="GBE87722.1"/>
    <property type="molecule type" value="Genomic_DNA"/>
</dbReference>
<proteinExistence type="inferred from homology"/>
<keyword evidence="11" id="KW-1185">Reference proteome</keyword>
<dbReference type="PANTHER" id="PTHR21443">
    <property type="entry name" value="CONSERVED OLIGOMERIC GOLGI COMPLEX COMPONENT 7"/>
    <property type="match status" value="1"/>
</dbReference>
<evidence type="ECO:0000313" key="10">
    <source>
        <dbReference type="EMBL" id="GBE87722.1"/>
    </source>
</evidence>
<comment type="subcellular location">
    <subcellularLocation>
        <location evidence="1">Golgi apparatus membrane</location>
        <topology evidence="1">Peripheral membrane protein</topology>
    </subcellularLocation>
</comment>
<dbReference type="GO" id="GO:0006890">
    <property type="term" value="P:retrograde vesicle-mediated transport, Golgi to endoplasmic reticulum"/>
    <property type="evidence" value="ECO:0007669"/>
    <property type="project" value="TreeGrafter"/>
</dbReference>
<name>A0A401GZZ5_9APHY</name>
<evidence type="ECO:0000256" key="7">
    <source>
        <dbReference type="ARBA" id="ARBA00023136"/>
    </source>
</evidence>
<dbReference type="GO" id="GO:0017119">
    <property type="term" value="C:Golgi transport complex"/>
    <property type="evidence" value="ECO:0007669"/>
    <property type="project" value="InterPro"/>
</dbReference>
<accession>A0A401GZZ5</accession>
<keyword evidence="4" id="KW-0813">Transport</keyword>
<dbReference type="GeneID" id="38784639"/>
<evidence type="ECO:0000256" key="8">
    <source>
        <dbReference type="ARBA" id="ARBA00031345"/>
    </source>
</evidence>
<dbReference type="InterPro" id="IPR019335">
    <property type="entry name" value="COG7"/>
</dbReference>
<dbReference type="STRING" id="139825.A0A401GZZ5"/>
<dbReference type="GO" id="GO:0007030">
    <property type="term" value="P:Golgi organization"/>
    <property type="evidence" value="ECO:0007669"/>
    <property type="project" value="TreeGrafter"/>
</dbReference>
<evidence type="ECO:0000256" key="3">
    <source>
        <dbReference type="ARBA" id="ARBA00020984"/>
    </source>
</evidence>
<evidence type="ECO:0000256" key="9">
    <source>
        <dbReference type="SAM" id="MobiDB-lite"/>
    </source>
</evidence>
<dbReference type="PANTHER" id="PTHR21443:SF0">
    <property type="entry name" value="CONSERVED OLIGOMERIC GOLGI COMPLEX SUBUNIT 7"/>
    <property type="match status" value="1"/>
</dbReference>
<evidence type="ECO:0000256" key="4">
    <source>
        <dbReference type="ARBA" id="ARBA00022448"/>
    </source>
</evidence>
<dbReference type="GO" id="GO:0006886">
    <property type="term" value="P:intracellular protein transport"/>
    <property type="evidence" value="ECO:0007669"/>
    <property type="project" value="InterPro"/>
</dbReference>
<evidence type="ECO:0000256" key="6">
    <source>
        <dbReference type="ARBA" id="ARBA00023034"/>
    </source>
</evidence>
<feature type="compositionally biased region" description="Low complexity" evidence="9">
    <location>
        <begin position="391"/>
        <end position="400"/>
    </location>
</feature>
<evidence type="ECO:0000313" key="11">
    <source>
        <dbReference type="Proteomes" id="UP000287166"/>
    </source>
</evidence>
<keyword evidence="7" id="KW-0472">Membrane</keyword>
<feature type="compositionally biased region" description="Basic and acidic residues" evidence="9">
    <location>
        <begin position="903"/>
        <end position="929"/>
    </location>
</feature>
<gene>
    <name evidence="10" type="ORF">SCP_1103990</name>
</gene>
<dbReference type="OrthoDB" id="249612at2759"/>
<keyword evidence="6" id="KW-0333">Golgi apparatus</keyword>
<protein>
    <recommendedName>
        <fullName evidence="3">Conserved oligomeric Golgi complex subunit 7</fullName>
    </recommendedName>
    <alternativeName>
        <fullName evidence="8">Component of oligomeric Golgi complex 7</fullName>
    </alternativeName>
</protein>
<feature type="region of interest" description="Disordered" evidence="9">
    <location>
        <begin position="635"/>
        <end position="666"/>
    </location>
</feature>
<feature type="region of interest" description="Disordered" evidence="9">
    <location>
        <begin position="903"/>
        <end position="943"/>
    </location>
</feature>
<dbReference type="InParanoid" id="A0A401GZZ5"/>
<feature type="compositionally biased region" description="Acidic residues" evidence="9">
    <location>
        <begin position="930"/>
        <end position="942"/>
    </location>
</feature>
<evidence type="ECO:0000256" key="5">
    <source>
        <dbReference type="ARBA" id="ARBA00022927"/>
    </source>
</evidence>
<evidence type="ECO:0000256" key="1">
    <source>
        <dbReference type="ARBA" id="ARBA00004395"/>
    </source>
</evidence>